<comment type="similarity">
    <text evidence="1">Belongs to the class IV-like SAM-binding methyltransferase superfamily. RNA methyltransferase TrmH family.</text>
</comment>
<dbReference type="PANTHER" id="PTHR43191:SF2">
    <property type="entry name" value="RRNA METHYLTRANSFERASE 3, MITOCHONDRIAL"/>
    <property type="match status" value="1"/>
</dbReference>
<proteinExistence type="inferred from homology"/>
<name>A0A3N0V5V1_9PROT</name>
<dbReference type="AlphaFoldDB" id="A0A3N0V5V1"/>
<dbReference type="InterPro" id="IPR029064">
    <property type="entry name" value="Ribosomal_eL30-like_sf"/>
</dbReference>
<sequence length="256" mass="26899">MKQITSRDNPQFKQLKKLVEQPRARREQDRILLDGAHLIDAYVAEGGVPDLLIVADGACSEDAQHTLNANPAVEQLHLPPGLFAELSPVATPTGILALAVTPRLPVPAEPVFALLLEDIQDPGNLGAILRSAAAAGVDAVYLSAACADVWSAKVLRGGQGAHFLLPLLERADLCALATAFNGQVLATSPHGAALYTLDLRQPSAFLVGNEGKGLSPALMACASVKVSIPMPGRIESLNAAAATAICLFERVRQQAR</sequence>
<evidence type="ECO:0000313" key="7">
    <source>
        <dbReference type="Proteomes" id="UP000275137"/>
    </source>
</evidence>
<accession>A0A3N0V5V1</accession>
<comment type="caution">
    <text evidence="6">The sequence shown here is derived from an EMBL/GenBank/DDBJ whole genome shotgun (WGS) entry which is preliminary data.</text>
</comment>
<keyword evidence="2 6" id="KW-0489">Methyltransferase</keyword>
<dbReference type="Gene3D" id="3.30.1330.30">
    <property type="match status" value="1"/>
</dbReference>
<dbReference type="PANTHER" id="PTHR43191">
    <property type="entry name" value="RRNA METHYLTRANSFERASE 3"/>
    <property type="match status" value="1"/>
</dbReference>
<organism evidence="6 7">
    <name type="scientific">Pseudomethylobacillus aquaticus</name>
    <dbReference type="NCBI Taxonomy" id="2676064"/>
    <lineage>
        <taxon>Bacteria</taxon>
        <taxon>Pseudomonadati</taxon>
        <taxon>Pseudomonadota</taxon>
        <taxon>Betaproteobacteria</taxon>
        <taxon>Nitrosomonadales</taxon>
        <taxon>Methylophilaceae</taxon>
        <taxon>Pseudomethylobacillus</taxon>
    </lineage>
</organism>
<dbReference type="InterPro" id="IPR001537">
    <property type="entry name" value="SpoU_MeTrfase"/>
</dbReference>
<dbReference type="InterPro" id="IPR053888">
    <property type="entry name" value="MRM3-like_sub_bind"/>
</dbReference>
<dbReference type="RefSeq" id="WP_123236160.1">
    <property type="nucleotide sequence ID" value="NZ_RJVP01000001.1"/>
</dbReference>
<evidence type="ECO:0000313" key="6">
    <source>
        <dbReference type="EMBL" id="ROH88166.1"/>
    </source>
</evidence>
<dbReference type="InterPro" id="IPR029026">
    <property type="entry name" value="tRNA_m1G_MTases_N"/>
</dbReference>
<dbReference type="GO" id="GO:0008173">
    <property type="term" value="F:RNA methyltransferase activity"/>
    <property type="evidence" value="ECO:0007669"/>
    <property type="project" value="InterPro"/>
</dbReference>
<dbReference type="GO" id="GO:0032259">
    <property type="term" value="P:methylation"/>
    <property type="evidence" value="ECO:0007669"/>
    <property type="project" value="UniProtKB-KW"/>
</dbReference>
<dbReference type="InterPro" id="IPR029028">
    <property type="entry name" value="Alpha/beta_knot_MTases"/>
</dbReference>
<feature type="domain" description="tRNA/rRNA methyltransferase SpoU type" evidence="4">
    <location>
        <begin position="113"/>
        <end position="248"/>
    </location>
</feature>
<keyword evidence="7" id="KW-1185">Reference proteome</keyword>
<evidence type="ECO:0000256" key="3">
    <source>
        <dbReference type="ARBA" id="ARBA00022679"/>
    </source>
</evidence>
<evidence type="ECO:0000256" key="2">
    <source>
        <dbReference type="ARBA" id="ARBA00022603"/>
    </source>
</evidence>
<dbReference type="Gene3D" id="3.40.1280.10">
    <property type="match status" value="1"/>
</dbReference>
<evidence type="ECO:0000259" key="5">
    <source>
        <dbReference type="Pfam" id="PF22435"/>
    </source>
</evidence>
<evidence type="ECO:0000256" key="1">
    <source>
        <dbReference type="ARBA" id="ARBA00007228"/>
    </source>
</evidence>
<protein>
    <submittedName>
        <fullName evidence="6">RNA methyltransferase</fullName>
    </submittedName>
</protein>
<feature type="domain" description="MRM3-like substrate binding" evidence="5">
    <location>
        <begin position="9"/>
        <end position="97"/>
    </location>
</feature>
<dbReference type="SUPFAM" id="SSF55315">
    <property type="entry name" value="L30e-like"/>
    <property type="match status" value="1"/>
</dbReference>
<dbReference type="GO" id="GO:0003723">
    <property type="term" value="F:RNA binding"/>
    <property type="evidence" value="ECO:0007669"/>
    <property type="project" value="InterPro"/>
</dbReference>
<dbReference type="InterPro" id="IPR051259">
    <property type="entry name" value="rRNA_Methyltransferase"/>
</dbReference>
<dbReference type="SUPFAM" id="SSF75217">
    <property type="entry name" value="alpha/beta knot"/>
    <property type="match status" value="1"/>
</dbReference>
<dbReference type="EMBL" id="RJVP01000001">
    <property type="protein sequence ID" value="ROH88166.1"/>
    <property type="molecule type" value="Genomic_DNA"/>
</dbReference>
<evidence type="ECO:0000259" key="4">
    <source>
        <dbReference type="Pfam" id="PF00588"/>
    </source>
</evidence>
<dbReference type="GO" id="GO:0006396">
    <property type="term" value="P:RNA processing"/>
    <property type="evidence" value="ECO:0007669"/>
    <property type="project" value="InterPro"/>
</dbReference>
<dbReference type="Pfam" id="PF00588">
    <property type="entry name" value="SpoU_methylase"/>
    <property type="match status" value="1"/>
</dbReference>
<dbReference type="Proteomes" id="UP000275137">
    <property type="component" value="Unassembled WGS sequence"/>
</dbReference>
<dbReference type="Pfam" id="PF22435">
    <property type="entry name" value="MRM3-like_sub_bind"/>
    <property type="match status" value="1"/>
</dbReference>
<keyword evidence="3 6" id="KW-0808">Transferase</keyword>
<gene>
    <name evidence="6" type="ORF">ED236_01445</name>
</gene>
<reference evidence="6 7" key="1">
    <citation type="submission" date="2018-10" db="EMBL/GenBank/DDBJ databases">
        <authorList>
            <person name="Chen W.-M."/>
        </authorList>
    </citation>
    <scope>NUCLEOTIDE SEQUENCE [LARGE SCALE GENOMIC DNA]</scope>
    <source>
        <strain evidence="6 7">H-5</strain>
    </source>
</reference>
<dbReference type="CDD" id="cd18095">
    <property type="entry name" value="SpoU-like_rRNA-MTase"/>
    <property type="match status" value="1"/>
</dbReference>